<dbReference type="GO" id="GO:0006400">
    <property type="term" value="P:tRNA modification"/>
    <property type="evidence" value="ECO:0007669"/>
    <property type="project" value="TreeGrafter"/>
</dbReference>
<dbReference type="InParanoid" id="D8LIV2"/>
<dbReference type="OrthoDB" id="190551at2759"/>
<dbReference type="PANTHER" id="PTHR21314">
    <property type="entry name" value="QUEUOSINE 5'-PHOSPHATE N-GLYCOSYLASE_HYDROLASE-RELATED"/>
    <property type="match status" value="1"/>
</dbReference>
<keyword evidence="1" id="KW-0378">Hydrolase</keyword>
<sequence>MAAMADQQGTLGGKGGLLARVVATSATACEEQQVARINDDAMAKFLDGGGVPLDKYKRAASRVPLPLKFDDAAQEINFHSLLALLSFGGSHEPELLRLTGSNVDDAAKFGLIGSHLSRERLDATWMKNAHVGSVSEGFKIPVREDAPSTIPGVTVDRPGALVSHAQALCSVLNETGEALLSRGYTDMAQFILHSARSDPGVEGLVRSLSGALPGFQDTETVNGLDVLMLKNAQVLAGELSSRMGKAVEDLRFDDSDKLTAVADADVITALTTLGILEPAKTATPTGTAETAADGAPREGEEIAETAVGASSADGRVGPAFKPKDTAELRAVAVQACHRMAESLGKDYRPHELSLYLKRLSRRKEYKDAPRFLPRESRAL</sequence>
<name>D8LIV2_ECTSI</name>
<dbReference type="GO" id="GO:0016787">
    <property type="term" value="F:hydrolase activity"/>
    <property type="evidence" value="ECO:0007669"/>
    <property type="project" value="UniProtKB-KW"/>
</dbReference>
<evidence type="ECO:0000313" key="3">
    <source>
        <dbReference type="Proteomes" id="UP000002630"/>
    </source>
</evidence>
<proteinExistence type="inferred from homology"/>
<comment type="function">
    <text evidence="1">Catalyzes the hydrolysis of queuosine 5'-phosphate, releasing the nucleobase queuine (q). Is required for salvage of queuine from exogenous queuosine (Q) that is imported and then converted to queuosine 5'-phosphate intracellularly.</text>
</comment>
<reference evidence="2 3" key="1">
    <citation type="journal article" date="2010" name="Nature">
        <title>The Ectocarpus genome and the independent evolution of multicellularity in brown algae.</title>
        <authorList>
            <person name="Cock J.M."/>
            <person name="Sterck L."/>
            <person name="Rouze P."/>
            <person name="Scornet D."/>
            <person name="Allen A.E."/>
            <person name="Amoutzias G."/>
            <person name="Anthouard V."/>
            <person name="Artiguenave F."/>
            <person name="Aury J.M."/>
            <person name="Badger J.H."/>
            <person name="Beszteri B."/>
            <person name="Billiau K."/>
            <person name="Bonnet E."/>
            <person name="Bothwell J.H."/>
            <person name="Bowler C."/>
            <person name="Boyen C."/>
            <person name="Brownlee C."/>
            <person name="Carrano C.J."/>
            <person name="Charrier B."/>
            <person name="Cho G.Y."/>
            <person name="Coelho S.M."/>
            <person name="Collen J."/>
            <person name="Corre E."/>
            <person name="Da Silva C."/>
            <person name="Delage L."/>
            <person name="Delaroque N."/>
            <person name="Dittami S.M."/>
            <person name="Doulbeau S."/>
            <person name="Elias M."/>
            <person name="Farnham G."/>
            <person name="Gachon C.M."/>
            <person name="Gschloessl B."/>
            <person name="Heesch S."/>
            <person name="Jabbari K."/>
            <person name="Jubin C."/>
            <person name="Kawai H."/>
            <person name="Kimura K."/>
            <person name="Kloareg B."/>
            <person name="Kupper F.C."/>
            <person name="Lang D."/>
            <person name="Le Bail A."/>
            <person name="Leblanc C."/>
            <person name="Lerouge P."/>
            <person name="Lohr M."/>
            <person name="Lopez P.J."/>
            <person name="Martens C."/>
            <person name="Maumus F."/>
            <person name="Michel G."/>
            <person name="Miranda-Saavedra D."/>
            <person name="Morales J."/>
            <person name="Moreau H."/>
            <person name="Motomura T."/>
            <person name="Nagasato C."/>
            <person name="Napoli C.A."/>
            <person name="Nelson D.R."/>
            <person name="Nyvall-Collen P."/>
            <person name="Peters A.F."/>
            <person name="Pommier C."/>
            <person name="Potin P."/>
            <person name="Poulain J."/>
            <person name="Quesneville H."/>
            <person name="Read B."/>
            <person name="Rensing S.A."/>
            <person name="Ritter A."/>
            <person name="Rousvoal S."/>
            <person name="Samanta M."/>
            <person name="Samson G."/>
            <person name="Schroeder D.C."/>
            <person name="Segurens B."/>
            <person name="Strittmatter M."/>
            <person name="Tonon T."/>
            <person name="Tregear J.W."/>
            <person name="Valentin K."/>
            <person name="von Dassow P."/>
            <person name="Yamagishi T."/>
            <person name="Van de Peer Y."/>
            <person name="Wincker P."/>
        </authorList>
    </citation>
    <scope>NUCLEOTIDE SEQUENCE [LARGE SCALE GENOMIC DNA]</scope>
    <source>
        <strain evidence="3">Ec32 / CCAP1310/4</strain>
    </source>
</reference>
<dbReference type="EMBL" id="FN648409">
    <property type="protein sequence ID" value="CBN76836.1"/>
    <property type="molecule type" value="Genomic_DNA"/>
</dbReference>
<comment type="catalytic activity">
    <reaction evidence="1">
        <text>queuosine 5'-phosphate + H2O = queuine + D-ribose 5-phosphate</text>
        <dbReference type="Rhea" id="RHEA:75387"/>
        <dbReference type="ChEBI" id="CHEBI:15377"/>
        <dbReference type="ChEBI" id="CHEBI:17433"/>
        <dbReference type="ChEBI" id="CHEBI:78346"/>
        <dbReference type="ChEBI" id="CHEBI:194371"/>
    </reaction>
    <physiologicalReaction direction="left-to-right" evidence="1">
        <dbReference type="Rhea" id="RHEA:75388"/>
    </physiologicalReaction>
</comment>
<dbReference type="EC" id="3.2.2.-" evidence="1"/>
<dbReference type="Pfam" id="PF10343">
    <property type="entry name" value="Q_salvage"/>
    <property type="match status" value="1"/>
</dbReference>
<dbReference type="AlphaFoldDB" id="D8LIV2"/>
<evidence type="ECO:0000313" key="2">
    <source>
        <dbReference type="EMBL" id="CBN76836.1"/>
    </source>
</evidence>
<dbReference type="OMA" id="GQPVYCF"/>
<evidence type="ECO:0000256" key="1">
    <source>
        <dbReference type="RuleBase" id="RU365002"/>
    </source>
</evidence>
<organism evidence="2 3">
    <name type="scientific">Ectocarpus siliculosus</name>
    <name type="common">Brown alga</name>
    <name type="synonym">Conferva siliculosa</name>
    <dbReference type="NCBI Taxonomy" id="2880"/>
    <lineage>
        <taxon>Eukaryota</taxon>
        <taxon>Sar</taxon>
        <taxon>Stramenopiles</taxon>
        <taxon>Ochrophyta</taxon>
        <taxon>PX clade</taxon>
        <taxon>Phaeophyceae</taxon>
        <taxon>Ectocarpales</taxon>
        <taxon>Ectocarpaceae</taxon>
        <taxon>Ectocarpus</taxon>
    </lineage>
</organism>
<dbReference type="eggNOG" id="KOG2524">
    <property type="taxonomic scope" value="Eukaryota"/>
</dbReference>
<protein>
    <recommendedName>
        <fullName evidence="1">Queuosine 5'-phosphate N-glycosylase/hydrolase</fullName>
        <ecNumber evidence="1">3.2.2.-</ecNumber>
    </recommendedName>
    <alternativeName>
        <fullName evidence="1">Queuosine-nucleotide N-glycosylase/hydrolase</fullName>
    </alternativeName>
</protein>
<dbReference type="STRING" id="2880.D8LIV2"/>
<dbReference type="PANTHER" id="PTHR21314:SF1">
    <property type="entry name" value="QUEUOSINE SALVAGE PROTEIN"/>
    <property type="match status" value="1"/>
</dbReference>
<accession>D8LIV2</accession>
<comment type="similarity">
    <text evidence="1">Belongs to the QNG1 protein family.</text>
</comment>
<dbReference type="EMBL" id="FN649733">
    <property type="protein sequence ID" value="CBN76836.1"/>
    <property type="molecule type" value="Genomic_DNA"/>
</dbReference>
<keyword evidence="3" id="KW-1185">Reference proteome</keyword>
<dbReference type="Proteomes" id="UP000002630">
    <property type="component" value="Linkage Group LG08"/>
</dbReference>
<gene>
    <name evidence="2" type="ORF">Esi_0023_0048</name>
</gene>
<dbReference type="InterPro" id="IPR019438">
    <property type="entry name" value="Q_salvage"/>
</dbReference>